<protein>
    <submittedName>
        <fullName evidence="1">Uncharacterized protein</fullName>
    </submittedName>
</protein>
<sequence>MSLERDLQKALQRNRAALPPTLRLASTAKLAADMRAMERMRDSTKTVANALAQTQDSGRMVADVLARIQDSGKMVADVMAQIQDSGKMAADVMAQIQDSGKMAADVMAQIPDTGKMIADVLARIPDPGKMVADVLAMTRTADMAMAKLSGSLLQMGRLSTAFSSIAAGLEAYSPEVTFSDGCLTVDG</sequence>
<organism evidence="1">
    <name type="scientific">marine sediment metagenome</name>
    <dbReference type="NCBI Taxonomy" id="412755"/>
    <lineage>
        <taxon>unclassified sequences</taxon>
        <taxon>metagenomes</taxon>
        <taxon>ecological metagenomes</taxon>
    </lineage>
</organism>
<reference evidence="1" key="1">
    <citation type="journal article" date="2015" name="Nature">
        <title>Complex archaea that bridge the gap between prokaryotes and eukaryotes.</title>
        <authorList>
            <person name="Spang A."/>
            <person name="Saw J.H."/>
            <person name="Jorgensen S.L."/>
            <person name="Zaremba-Niedzwiedzka K."/>
            <person name="Martijn J."/>
            <person name="Lind A.E."/>
            <person name="van Eijk R."/>
            <person name="Schleper C."/>
            <person name="Guy L."/>
            <person name="Ettema T.J."/>
        </authorList>
    </citation>
    <scope>NUCLEOTIDE SEQUENCE</scope>
</reference>
<dbReference type="EMBL" id="LAZR01033402">
    <property type="protein sequence ID" value="KKL48190.1"/>
    <property type="molecule type" value="Genomic_DNA"/>
</dbReference>
<dbReference type="SUPFAM" id="SSF58104">
    <property type="entry name" value="Methyl-accepting chemotaxis protein (MCP) signaling domain"/>
    <property type="match status" value="1"/>
</dbReference>
<feature type="non-terminal residue" evidence="1">
    <location>
        <position position="187"/>
    </location>
</feature>
<accession>A0A0F9ETC5</accession>
<comment type="caution">
    <text evidence="1">The sequence shown here is derived from an EMBL/GenBank/DDBJ whole genome shotgun (WGS) entry which is preliminary data.</text>
</comment>
<gene>
    <name evidence="1" type="ORF">LCGC14_2327980</name>
</gene>
<evidence type="ECO:0000313" key="1">
    <source>
        <dbReference type="EMBL" id="KKL48190.1"/>
    </source>
</evidence>
<dbReference type="AlphaFoldDB" id="A0A0F9ETC5"/>
<name>A0A0F9ETC5_9ZZZZ</name>
<proteinExistence type="predicted"/>